<comment type="caution">
    <text evidence="1">The sequence shown here is derived from an EMBL/GenBank/DDBJ whole genome shotgun (WGS) entry which is preliminary data.</text>
</comment>
<evidence type="ECO:0000313" key="1">
    <source>
        <dbReference type="EMBL" id="PIE31782.1"/>
    </source>
</evidence>
<sequence length="140" mass="15780">MLTRLFAGATTAHAHCDLYCGVYDPAQAKIEALSCVKTAEKYLASDDDHFRSRCIIVKEQRAEEVKHHLMVLWADFFAPAHFEEFPQLHQMFWDAIHQAGEVKKSTDPAVGVTLVEMIDAIAEIFWKTEKAQGMGVYPPA</sequence>
<dbReference type="STRING" id="1313172.YM304_26230"/>
<dbReference type="EMBL" id="PDSL01000066">
    <property type="protein sequence ID" value="PIE31782.1"/>
    <property type="molecule type" value="Genomic_DNA"/>
</dbReference>
<accession>A0A2G6K9X7</accession>
<dbReference type="Proteomes" id="UP000230914">
    <property type="component" value="Unassembled WGS sequence"/>
</dbReference>
<dbReference type="Gene3D" id="1.20.120.400">
    <property type="entry name" value="Nickel-containing superoxide dismutase"/>
    <property type="match status" value="1"/>
</dbReference>
<organism evidence="1 2">
    <name type="scientific">Ilumatobacter coccineus</name>
    <dbReference type="NCBI Taxonomy" id="467094"/>
    <lineage>
        <taxon>Bacteria</taxon>
        <taxon>Bacillati</taxon>
        <taxon>Actinomycetota</taxon>
        <taxon>Acidimicrobiia</taxon>
        <taxon>Acidimicrobiales</taxon>
        <taxon>Ilumatobacteraceae</taxon>
        <taxon>Ilumatobacter</taxon>
    </lineage>
</organism>
<dbReference type="SUPFAM" id="SSF109770">
    <property type="entry name" value="Nickel-containing superoxide dismutase, NiSOD"/>
    <property type="match status" value="1"/>
</dbReference>
<dbReference type="GO" id="GO:0016151">
    <property type="term" value="F:nickel cation binding"/>
    <property type="evidence" value="ECO:0007669"/>
    <property type="project" value="InterPro"/>
</dbReference>
<dbReference type="InterPro" id="IPR014123">
    <property type="entry name" value="Superoxide_dismutase_Ni-type"/>
</dbReference>
<dbReference type="AlphaFoldDB" id="A0A2G6K9X7"/>
<gene>
    <name evidence="1" type="primary">sodN</name>
    <name evidence="1" type="ORF">CSA55_04975</name>
</gene>
<proteinExistence type="predicted"/>
<dbReference type="GO" id="GO:0004784">
    <property type="term" value="F:superoxide dismutase activity"/>
    <property type="evidence" value="ECO:0007669"/>
    <property type="project" value="InterPro"/>
</dbReference>
<dbReference type="InterPro" id="IPR036502">
    <property type="entry name" value="NiSOD_sf"/>
</dbReference>
<dbReference type="NCBIfam" id="TIGR02753">
    <property type="entry name" value="sodN"/>
    <property type="match status" value="1"/>
</dbReference>
<evidence type="ECO:0000313" key="2">
    <source>
        <dbReference type="Proteomes" id="UP000230914"/>
    </source>
</evidence>
<name>A0A2G6K9X7_9ACTN</name>
<dbReference type="Pfam" id="PF09055">
    <property type="entry name" value="Sod_Ni"/>
    <property type="match status" value="1"/>
</dbReference>
<reference evidence="1 2" key="1">
    <citation type="submission" date="2017-10" db="EMBL/GenBank/DDBJ databases">
        <title>Novel microbial diversity and functional potential in the marine mammal oral microbiome.</title>
        <authorList>
            <person name="Dudek N.K."/>
            <person name="Sun C.L."/>
            <person name="Burstein D."/>
            <person name="Kantor R.S."/>
            <person name="Aliaga Goltsman D.S."/>
            <person name="Bik E.M."/>
            <person name="Thomas B.C."/>
            <person name="Banfield J.F."/>
            <person name="Relman D.A."/>
        </authorList>
    </citation>
    <scope>NUCLEOTIDE SEQUENCE [LARGE SCALE GENOMIC DNA]</scope>
    <source>
        <strain evidence="1">DOLJORAL78_61_10</strain>
    </source>
</reference>
<protein>
    <submittedName>
        <fullName evidence="1">Superoxide dismutase, Ni</fullName>
    </submittedName>
</protein>